<organism evidence="2 3">
    <name type="scientific">Heterobasidion irregulare (strain TC 32-1)</name>
    <dbReference type="NCBI Taxonomy" id="747525"/>
    <lineage>
        <taxon>Eukaryota</taxon>
        <taxon>Fungi</taxon>
        <taxon>Dikarya</taxon>
        <taxon>Basidiomycota</taxon>
        <taxon>Agaricomycotina</taxon>
        <taxon>Agaricomycetes</taxon>
        <taxon>Russulales</taxon>
        <taxon>Bondarzewiaceae</taxon>
        <taxon>Heterobasidion</taxon>
        <taxon>Heterobasidion annosum species complex</taxon>
    </lineage>
</organism>
<dbReference type="InParanoid" id="W4JU42"/>
<feature type="compositionally biased region" description="Basic residues" evidence="1">
    <location>
        <begin position="49"/>
        <end position="59"/>
    </location>
</feature>
<dbReference type="KEGG" id="hir:HETIRDRAFT_328711"/>
<dbReference type="HOGENOM" id="CLU_109654_0_0_1"/>
<dbReference type="AlphaFoldDB" id="W4JU42"/>
<protein>
    <submittedName>
        <fullName evidence="2">Uncharacterized protein</fullName>
    </submittedName>
</protein>
<dbReference type="EMBL" id="KI925464">
    <property type="protein sequence ID" value="ETW76610.1"/>
    <property type="molecule type" value="Genomic_DNA"/>
</dbReference>
<accession>W4JU42</accession>
<dbReference type="Proteomes" id="UP000030671">
    <property type="component" value="Unassembled WGS sequence"/>
</dbReference>
<keyword evidence="3" id="KW-1185">Reference proteome</keyword>
<feature type="region of interest" description="Disordered" evidence="1">
    <location>
        <begin position="49"/>
        <end position="78"/>
    </location>
</feature>
<feature type="non-terminal residue" evidence="2">
    <location>
        <position position="1"/>
    </location>
</feature>
<feature type="compositionally biased region" description="Basic and acidic residues" evidence="1">
    <location>
        <begin position="60"/>
        <end position="72"/>
    </location>
</feature>
<sequence>ADYACQRCTTEFTTVAFWCYTRSGQVLCTKCSKEQKGCSFQPGWMLNKGKSKGKGKSKAKAAEKSGEPEPSRPTKKHKVEVVVPERSVGEIIARTKAVRARKLVQCLPTSTCTVLTPSHPHSSTVPTLSDSSRLSPIVTQGIASELRYRIAVAEGTRALLAHSIAMWQGELASLEARSGGSAVLDVVLVEDSLDAKDSDMSVLGDFVPDVWNSFKVSVVQ</sequence>
<evidence type="ECO:0000313" key="2">
    <source>
        <dbReference type="EMBL" id="ETW76610.1"/>
    </source>
</evidence>
<evidence type="ECO:0000313" key="3">
    <source>
        <dbReference type="Proteomes" id="UP000030671"/>
    </source>
</evidence>
<evidence type="ECO:0000256" key="1">
    <source>
        <dbReference type="SAM" id="MobiDB-lite"/>
    </source>
</evidence>
<dbReference type="RefSeq" id="XP_009551497.1">
    <property type="nucleotide sequence ID" value="XM_009553202.1"/>
</dbReference>
<gene>
    <name evidence="2" type="ORF">HETIRDRAFT_328711</name>
</gene>
<dbReference type="GeneID" id="20671436"/>
<name>W4JU42_HETIT</name>
<reference evidence="2 3" key="1">
    <citation type="journal article" date="2012" name="New Phytol.">
        <title>Insight into trade-off between wood decay and parasitism from the genome of a fungal forest pathogen.</title>
        <authorList>
            <person name="Olson A."/>
            <person name="Aerts A."/>
            <person name="Asiegbu F."/>
            <person name="Belbahri L."/>
            <person name="Bouzid O."/>
            <person name="Broberg A."/>
            <person name="Canback B."/>
            <person name="Coutinho P.M."/>
            <person name="Cullen D."/>
            <person name="Dalman K."/>
            <person name="Deflorio G."/>
            <person name="van Diepen L.T."/>
            <person name="Dunand C."/>
            <person name="Duplessis S."/>
            <person name="Durling M."/>
            <person name="Gonthier P."/>
            <person name="Grimwood J."/>
            <person name="Fossdal C.G."/>
            <person name="Hansson D."/>
            <person name="Henrissat B."/>
            <person name="Hietala A."/>
            <person name="Himmelstrand K."/>
            <person name="Hoffmeister D."/>
            <person name="Hogberg N."/>
            <person name="James T.Y."/>
            <person name="Karlsson M."/>
            <person name="Kohler A."/>
            <person name="Kues U."/>
            <person name="Lee Y.H."/>
            <person name="Lin Y.C."/>
            <person name="Lind M."/>
            <person name="Lindquist E."/>
            <person name="Lombard V."/>
            <person name="Lucas S."/>
            <person name="Lunden K."/>
            <person name="Morin E."/>
            <person name="Murat C."/>
            <person name="Park J."/>
            <person name="Raffaello T."/>
            <person name="Rouze P."/>
            <person name="Salamov A."/>
            <person name="Schmutz J."/>
            <person name="Solheim H."/>
            <person name="Stahlberg J."/>
            <person name="Velez H."/>
            <person name="de Vries R.P."/>
            <person name="Wiebenga A."/>
            <person name="Woodward S."/>
            <person name="Yakovlev I."/>
            <person name="Garbelotto M."/>
            <person name="Martin F."/>
            <person name="Grigoriev I.V."/>
            <person name="Stenlid J."/>
        </authorList>
    </citation>
    <scope>NUCLEOTIDE SEQUENCE [LARGE SCALE GENOMIC DNA]</scope>
    <source>
        <strain evidence="2 3">TC 32-1</strain>
    </source>
</reference>
<proteinExistence type="predicted"/>